<evidence type="ECO:0000313" key="4">
    <source>
        <dbReference type="Proteomes" id="UP000410492"/>
    </source>
</evidence>
<feature type="compositionally biased region" description="Low complexity" evidence="1">
    <location>
        <begin position="8"/>
        <end position="25"/>
    </location>
</feature>
<gene>
    <name evidence="3" type="ORF">CALMAC_LOCUS11908</name>
</gene>
<dbReference type="Pfam" id="PF20700">
    <property type="entry name" value="Mutator"/>
    <property type="match status" value="1"/>
</dbReference>
<name>A0A653CU61_CALMS</name>
<organism evidence="3 4">
    <name type="scientific">Callosobruchus maculatus</name>
    <name type="common">Southern cowpea weevil</name>
    <name type="synonym">Pulse bruchid</name>
    <dbReference type="NCBI Taxonomy" id="64391"/>
    <lineage>
        <taxon>Eukaryota</taxon>
        <taxon>Metazoa</taxon>
        <taxon>Ecdysozoa</taxon>
        <taxon>Arthropoda</taxon>
        <taxon>Hexapoda</taxon>
        <taxon>Insecta</taxon>
        <taxon>Pterygota</taxon>
        <taxon>Neoptera</taxon>
        <taxon>Endopterygota</taxon>
        <taxon>Coleoptera</taxon>
        <taxon>Polyphaga</taxon>
        <taxon>Cucujiformia</taxon>
        <taxon>Chrysomeloidea</taxon>
        <taxon>Chrysomelidae</taxon>
        <taxon>Bruchinae</taxon>
        <taxon>Bruchini</taxon>
        <taxon>Callosobruchus</taxon>
    </lineage>
</organism>
<feature type="non-terminal residue" evidence="3">
    <location>
        <position position="256"/>
    </location>
</feature>
<feature type="domain" description="Mutator-like transposase" evidence="2">
    <location>
        <begin position="75"/>
        <end position="255"/>
    </location>
</feature>
<dbReference type="Proteomes" id="UP000410492">
    <property type="component" value="Unassembled WGS sequence"/>
</dbReference>
<feature type="region of interest" description="Disordered" evidence="1">
    <location>
        <begin position="1"/>
        <end position="25"/>
    </location>
</feature>
<dbReference type="OrthoDB" id="8195370at2759"/>
<dbReference type="InterPro" id="IPR049012">
    <property type="entry name" value="Mutator_transp_dom"/>
</dbReference>
<reference evidence="3 4" key="1">
    <citation type="submission" date="2019-01" db="EMBL/GenBank/DDBJ databases">
        <authorList>
            <person name="Sayadi A."/>
        </authorList>
    </citation>
    <scope>NUCLEOTIDE SEQUENCE [LARGE SCALE GENOMIC DNA]</scope>
</reference>
<protein>
    <recommendedName>
        <fullName evidence="2">Mutator-like transposase domain-containing protein</fullName>
    </recommendedName>
</protein>
<accession>A0A653CU61</accession>
<sequence>MDDIMLETTETTTTSTSTTTTATTTSVTDESVGKETFESISFMDQNEYESINNYPLEYEYEKVEDEDLDVLQGIVDLKYVLQWAIDLQVQHSKTCTVGKLKIKEENRLNLGLVSCITFKCNYCDVEIKKYTENPNVKSPINYGAVWGTLSTGSTISHLKEQLAMMKIPPMPYSMFQKSENDLALVWKEELWSLMQKAAQEEKEMAIANNQVDENGVPWTTVYLDGGWSHRSYGHNYNAASGAAVIIGKHTGKLLYL</sequence>
<evidence type="ECO:0000313" key="3">
    <source>
        <dbReference type="EMBL" id="VEN51460.1"/>
    </source>
</evidence>
<keyword evidence="4" id="KW-1185">Reference proteome</keyword>
<evidence type="ECO:0000259" key="2">
    <source>
        <dbReference type="Pfam" id="PF20700"/>
    </source>
</evidence>
<dbReference type="AlphaFoldDB" id="A0A653CU61"/>
<dbReference type="EMBL" id="CAACVG010008908">
    <property type="protein sequence ID" value="VEN51460.1"/>
    <property type="molecule type" value="Genomic_DNA"/>
</dbReference>
<proteinExistence type="predicted"/>
<evidence type="ECO:0000256" key="1">
    <source>
        <dbReference type="SAM" id="MobiDB-lite"/>
    </source>
</evidence>